<keyword evidence="3" id="KW-1185">Reference proteome</keyword>
<comment type="caution">
    <text evidence="2">The sequence shown here is derived from an EMBL/GenBank/DDBJ whole genome shotgun (WGS) entry which is preliminary data.</text>
</comment>
<feature type="transmembrane region" description="Helical" evidence="1">
    <location>
        <begin position="87"/>
        <end position="106"/>
    </location>
</feature>
<name>A0A7C9IR87_9RHOB</name>
<evidence type="ECO:0000313" key="3">
    <source>
        <dbReference type="Proteomes" id="UP000480350"/>
    </source>
</evidence>
<protein>
    <submittedName>
        <fullName evidence="2">Uncharacterized protein</fullName>
    </submittedName>
</protein>
<keyword evidence="1" id="KW-1133">Transmembrane helix</keyword>
<organism evidence="2 3">
    <name type="scientific">Kangsaoukella pontilimi</name>
    <dbReference type="NCBI Taxonomy" id="2691042"/>
    <lineage>
        <taxon>Bacteria</taxon>
        <taxon>Pseudomonadati</taxon>
        <taxon>Pseudomonadota</taxon>
        <taxon>Alphaproteobacteria</taxon>
        <taxon>Rhodobacterales</taxon>
        <taxon>Paracoccaceae</taxon>
        <taxon>Kangsaoukella</taxon>
    </lineage>
</organism>
<gene>
    <name evidence="2" type="ORF">GQ651_11660</name>
</gene>
<reference evidence="2 3" key="2">
    <citation type="submission" date="2020-03" db="EMBL/GenBank/DDBJ databases">
        <title>Kangsaoukella pontilimi gen. nov., sp. nov., a new member of the family Rhodobacteraceae isolated from a tidal mudflat.</title>
        <authorList>
            <person name="Kim I.S."/>
        </authorList>
    </citation>
    <scope>NUCLEOTIDE SEQUENCE [LARGE SCALE GENOMIC DNA]</scope>
    <source>
        <strain evidence="2 3">GH1-50</strain>
    </source>
</reference>
<keyword evidence="1" id="KW-0472">Membrane</keyword>
<sequence length="155" mass="17068">MPDNSRMPSLPIGKWGFWAVTAGVVALLFVFFQIFGPTLEPKPSAAQQIGEMAGEMKRAAWRSFLGLKQPEPEQEAARSVISQYLPLMGPIFGVVAIVLSLISALMRENWHYPVYGAALGIGAIVFQIAWWVLLVVLGIMLLVSIIENLGDFFSF</sequence>
<proteinExistence type="predicted"/>
<dbReference type="AlphaFoldDB" id="A0A7C9IR87"/>
<accession>A0A7C9IR87</accession>
<dbReference type="EMBL" id="WUPT01000002">
    <property type="protein sequence ID" value="MXQ08503.1"/>
    <property type="molecule type" value="Genomic_DNA"/>
</dbReference>
<feature type="transmembrane region" description="Helical" evidence="1">
    <location>
        <begin position="12"/>
        <end position="35"/>
    </location>
</feature>
<feature type="transmembrane region" description="Helical" evidence="1">
    <location>
        <begin position="118"/>
        <end position="146"/>
    </location>
</feature>
<evidence type="ECO:0000256" key="1">
    <source>
        <dbReference type="SAM" id="Phobius"/>
    </source>
</evidence>
<evidence type="ECO:0000313" key="2">
    <source>
        <dbReference type="EMBL" id="MXQ08503.1"/>
    </source>
</evidence>
<dbReference type="RefSeq" id="WP_160764423.1">
    <property type="nucleotide sequence ID" value="NZ_WUPT01000002.1"/>
</dbReference>
<reference evidence="2 3" key="1">
    <citation type="submission" date="2019-12" db="EMBL/GenBank/DDBJ databases">
        <authorList>
            <person name="Lee S.D."/>
        </authorList>
    </citation>
    <scope>NUCLEOTIDE SEQUENCE [LARGE SCALE GENOMIC DNA]</scope>
    <source>
        <strain evidence="2 3">GH1-50</strain>
    </source>
</reference>
<keyword evidence="1" id="KW-0812">Transmembrane</keyword>
<dbReference type="Proteomes" id="UP000480350">
    <property type="component" value="Unassembled WGS sequence"/>
</dbReference>